<reference evidence="7" key="2">
    <citation type="journal article" date="2023" name="Int. J. Mol. Sci.">
        <title>De Novo Assembly and Annotation of 11 Diverse Shrub Willow (Salix) Genomes Reveals Novel Gene Organization in Sex-Linked Regions.</title>
        <authorList>
            <person name="Hyden B."/>
            <person name="Feng K."/>
            <person name="Yates T.B."/>
            <person name="Jawdy S."/>
            <person name="Cereghino C."/>
            <person name="Smart L.B."/>
            <person name="Muchero W."/>
        </authorList>
    </citation>
    <scope>NUCLEOTIDE SEQUENCE [LARGE SCALE GENOMIC DNA]</scope>
    <source>
        <tissue evidence="7">Shoot tip</tissue>
    </source>
</reference>
<feature type="transmembrane region" description="Helical" evidence="6">
    <location>
        <begin position="115"/>
        <end position="134"/>
    </location>
</feature>
<evidence type="ECO:0000256" key="6">
    <source>
        <dbReference type="SAM" id="Phobius"/>
    </source>
</evidence>
<comment type="caution">
    <text evidence="7">The sequence shown here is derived from an EMBL/GenBank/DDBJ whole genome shotgun (WGS) entry which is preliminary data.</text>
</comment>
<evidence type="ECO:0000256" key="3">
    <source>
        <dbReference type="ARBA" id="ARBA00022692"/>
    </source>
</evidence>
<protein>
    <submittedName>
        <fullName evidence="7">Uncharacterized protein</fullName>
    </submittedName>
</protein>
<feature type="transmembrane region" description="Helical" evidence="6">
    <location>
        <begin position="76"/>
        <end position="94"/>
    </location>
</feature>
<reference evidence="7" key="1">
    <citation type="submission" date="2022-11" db="EMBL/GenBank/DDBJ databases">
        <authorList>
            <person name="Hyden B.L."/>
            <person name="Feng K."/>
            <person name="Yates T."/>
            <person name="Jawdy S."/>
            <person name="Smart L.B."/>
            <person name="Muchero W."/>
        </authorList>
    </citation>
    <scope>NUCLEOTIDE SEQUENCE</scope>
    <source>
        <tissue evidence="7">Shoot tip</tissue>
    </source>
</reference>
<dbReference type="InterPro" id="IPR000109">
    <property type="entry name" value="POT_fam"/>
</dbReference>
<evidence type="ECO:0000256" key="5">
    <source>
        <dbReference type="ARBA" id="ARBA00023136"/>
    </source>
</evidence>
<evidence type="ECO:0000256" key="2">
    <source>
        <dbReference type="ARBA" id="ARBA00005982"/>
    </source>
</evidence>
<dbReference type="InterPro" id="IPR036259">
    <property type="entry name" value="MFS_trans_sf"/>
</dbReference>
<dbReference type="PANTHER" id="PTHR11654">
    <property type="entry name" value="OLIGOPEPTIDE TRANSPORTER-RELATED"/>
    <property type="match status" value="1"/>
</dbReference>
<feature type="non-terminal residue" evidence="7">
    <location>
        <position position="178"/>
    </location>
</feature>
<dbReference type="AlphaFoldDB" id="A0A9Q0PYR7"/>
<proteinExistence type="inferred from homology"/>
<comment type="subcellular location">
    <subcellularLocation>
        <location evidence="1">Membrane</location>
        <topology evidence="1">Multi-pass membrane protein</topology>
    </subcellularLocation>
</comment>
<evidence type="ECO:0000313" key="7">
    <source>
        <dbReference type="EMBL" id="KAJ6696865.1"/>
    </source>
</evidence>
<feature type="transmembrane region" description="Helical" evidence="6">
    <location>
        <begin position="154"/>
        <end position="176"/>
    </location>
</feature>
<dbReference type="OrthoDB" id="8904098at2759"/>
<keyword evidence="5 6" id="KW-0472">Membrane</keyword>
<dbReference type="Gene3D" id="1.20.1250.20">
    <property type="entry name" value="MFS general substrate transporter like domains"/>
    <property type="match status" value="1"/>
</dbReference>
<evidence type="ECO:0000313" key="8">
    <source>
        <dbReference type="Proteomes" id="UP001151529"/>
    </source>
</evidence>
<dbReference type="GO" id="GO:0022857">
    <property type="term" value="F:transmembrane transporter activity"/>
    <property type="evidence" value="ECO:0007669"/>
    <property type="project" value="InterPro"/>
</dbReference>
<sequence>MPRFLNKALLAPNGSEKDDGKACSLSDVEEAKALLRHPIWTTCLVFAVVFAQRTTLFTKQGVTMDRSISRGIDMPAASLQSFMSLAIVLFIPIYDRVLVPLARSLTRKPTGITMLHRIGTGIFLSVITIIITAQEHGLVDLPNATIPMSFWWLIPQYALFGIAESLTMVGLQEFFYDQ</sequence>
<dbReference type="GO" id="GO:0016020">
    <property type="term" value="C:membrane"/>
    <property type="evidence" value="ECO:0007669"/>
    <property type="project" value="UniProtKB-SubCell"/>
</dbReference>
<dbReference type="Proteomes" id="UP001151529">
    <property type="component" value="Chromosome 19"/>
</dbReference>
<evidence type="ECO:0000256" key="1">
    <source>
        <dbReference type="ARBA" id="ARBA00004141"/>
    </source>
</evidence>
<dbReference type="EMBL" id="JAPFFL010000010">
    <property type="protein sequence ID" value="KAJ6696865.1"/>
    <property type="molecule type" value="Genomic_DNA"/>
</dbReference>
<keyword evidence="4 6" id="KW-1133">Transmembrane helix</keyword>
<accession>A0A9Q0PYR7</accession>
<name>A0A9Q0PYR7_SALVM</name>
<gene>
    <name evidence="7" type="ORF">OIU85_003242</name>
</gene>
<keyword evidence="3 6" id="KW-0812">Transmembrane</keyword>
<dbReference type="Pfam" id="PF00854">
    <property type="entry name" value="PTR2"/>
    <property type="match status" value="1"/>
</dbReference>
<evidence type="ECO:0000256" key="4">
    <source>
        <dbReference type="ARBA" id="ARBA00022989"/>
    </source>
</evidence>
<organism evidence="7 8">
    <name type="scientific">Salix viminalis</name>
    <name type="common">Common osier</name>
    <name type="synonym">Basket willow</name>
    <dbReference type="NCBI Taxonomy" id="40686"/>
    <lineage>
        <taxon>Eukaryota</taxon>
        <taxon>Viridiplantae</taxon>
        <taxon>Streptophyta</taxon>
        <taxon>Embryophyta</taxon>
        <taxon>Tracheophyta</taxon>
        <taxon>Spermatophyta</taxon>
        <taxon>Magnoliopsida</taxon>
        <taxon>eudicotyledons</taxon>
        <taxon>Gunneridae</taxon>
        <taxon>Pentapetalae</taxon>
        <taxon>rosids</taxon>
        <taxon>fabids</taxon>
        <taxon>Malpighiales</taxon>
        <taxon>Salicaceae</taxon>
        <taxon>Saliceae</taxon>
        <taxon>Salix</taxon>
    </lineage>
</organism>
<comment type="similarity">
    <text evidence="2">Belongs to the major facilitator superfamily. Proton-dependent oligopeptide transporter (POT/PTR) (TC 2.A.17) family.</text>
</comment>
<keyword evidence="8" id="KW-1185">Reference proteome</keyword>